<name>A0A4V3AV34_9BURK</name>
<dbReference type="EMBL" id="SMYL01000001">
    <property type="protein sequence ID" value="TDK67986.1"/>
    <property type="molecule type" value="Genomic_DNA"/>
</dbReference>
<dbReference type="GO" id="GO:0005886">
    <property type="term" value="C:plasma membrane"/>
    <property type="evidence" value="ECO:0007669"/>
    <property type="project" value="UniProtKB-SubCell"/>
</dbReference>
<keyword evidence="3" id="KW-0328">Glycosyltransferase</keyword>
<dbReference type="OrthoDB" id="8556356at2"/>
<sequence>MKPVRLPAAATLALPRLGLFALCLFYILPGLIGRDPWKLGGDAASFGVMWTMAHGTLQDWLWPHIGNLPVPEEGPLTFWIGALCIKLFGWLVGDDAAARISSILFFGLGAASVWYATYALGRRQEAQPLQLAFGGQPEPQDFGRTLADGALLIYLGSLGMLIHSHLTSPVALQISLVAFVLYIAIRLFDLDPEQPTPCIKFALLLGIALGLLILTRGWLIPLTLWLTCLLIAGFRYKKLLVHLGLVTFPVAFAIMGIWLLSCKYIQPFDSSPYAAWMNWNKHEFFRPSYSSLHYFVKYSAWFTWPAWPFAGWAVYAWRKQTTALHIALPLSFLVALVLLAFCSPYAEQSSLIPLIPPLSILAAFGLPTMKRGAINAVDWFSVLFFSMFATFIWLSWIAMQTGWPVQLHHNVFKNMPGFVAQFDLIPFLIALLSTAAWLKLVHWRISRQPRVLWRAVVLSSSGVILCWLLSMALWTPWIDYRVSYQNVAKDIAAQLPTTYNCVDTNINATHRASFAYFGNIRFSDFNVTKCDFYLTEKHVDKSKKLVESNAVWKGHRASDKSELFLLFKNKD</sequence>
<feature type="transmembrane region" description="Helical" evidence="8">
    <location>
        <begin position="298"/>
        <end position="317"/>
    </location>
</feature>
<evidence type="ECO:0000256" key="2">
    <source>
        <dbReference type="ARBA" id="ARBA00022475"/>
    </source>
</evidence>
<evidence type="ECO:0000256" key="6">
    <source>
        <dbReference type="ARBA" id="ARBA00022989"/>
    </source>
</evidence>
<feature type="transmembrane region" description="Helical" evidence="8">
    <location>
        <begin position="376"/>
        <end position="398"/>
    </location>
</feature>
<gene>
    <name evidence="9" type="ORF">E2I14_00020</name>
</gene>
<proteinExistence type="predicted"/>
<accession>A0A4V3AV34</accession>
<dbReference type="GO" id="GO:0016763">
    <property type="term" value="F:pentosyltransferase activity"/>
    <property type="evidence" value="ECO:0007669"/>
    <property type="project" value="TreeGrafter"/>
</dbReference>
<evidence type="ECO:0000256" key="1">
    <source>
        <dbReference type="ARBA" id="ARBA00004651"/>
    </source>
</evidence>
<feature type="transmembrane region" description="Helical" evidence="8">
    <location>
        <begin position="239"/>
        <end position="260"/>
    </location>
</feature>
<feature type="transmembrane region" description="Helical" evidence="8">
    <location>
        <begin position="418"/>
        <end position="440"/>
    </location>
</feature>
<organism evidence="9 10">
    <name type="scientific">Sapientia aquatica</name>
    <dbReference type="NCBI Taxonomy" id="1549640"/>
    <lineage>
        <taxon>Bacteria</taxon>
        <taxon>Pseudomonadati</taxon>
        <taxon>Pseudomonadota</taxon>
        <taxon>Betaproteobacteria</taxon>
        <taxon>Burkholderiales</taxon>
        <taxon>Oxalobacteraceae</taxon>
        <taxon>Sapientia</taxon>
    </lineage>
</organism>
<keyword evidence="2" id="KW-1003">Cell membrane</keyword>
<feature type="transmembrane region" description="Helical" evidence="8">
    <location>
        <begin position="76"/>
        <end position="93"/>
    </location>
</feature>
<evidence type="ECO:0000256" key="8">
    <source>
        <dbReference type="SAM" id="Phobius"/>
    </source>
</evidence>
<comment type="caution">
    <text evidence="9">The sequence shown here is derived from an EMBL/GenBank/DDBJ whole genome shotgun (WGS) entry which is preliminary data.</text>
</comment>
<keyword evidence="7 8" id="KW-0472">Membrane</keyword>
<reference evidence="9 10" key="1">
    <citation type="submission" date="2019-03" db="EMBL/GenBank/DDBJ databases">
        <title>Sapientia aquatica gen. nov., sp. nov., isolated from a crater lake.</title>
        <authorList>
            <person name="Felfoldi T."/>
            <person name="Szabo A."/>
            <person name="Toth E."/>
            <person name="Schumann P."/>
            <person name="Keki Z."/>
            <person name="Marialigeti K."/>
            <person name="Mathe I."/>
        </authorList>
    </citation>
    <scope>NUCLEOTIDE SEQUENCE [LARGE SCALE GENOMIC DNA]</scope>
    <source>
        <strain evidence="9 10">SA-152</strain>
    </source>
</reference>
<comment type="subcellular location">
    <subcellularLocation>
        <location evidence="1">Cell membrane</location>
        <topology evidence="1">Multi-pass membrane protein</topology>
    </subcellularLocation>
</comment>
<evidence type="ECO:0000256" key="4">
    <source>
        <dbReference type="ARBA" id="ARBA00022679"/>
    </source>
</evidence>
<evidence type="ECO:0000256" key="5">
    <source>
        <dbReference type="ARBA" id="ARBA00022692"/>
    </source>
</evidence>
<keyword evidence="10" id="KW-1185">Reference proteome</keyword>
<evidence type="ECO:0000313" key="10">
    <source>
        <dbReference type="Proteomes" id="UP000294829"/>
    </source>
</evidence>
<feature type="transmembrane region" description="Helical" evidence="8">
    <location>
        <begin position="170"/>
        <end position="189"/>
    </location>
</feature>
<dbReference type="PANTHER" id="PTHR33908">
    <property type="entry name" value="MANNOSYLTRANSFERASE YKCB-RELATED"/>
    <property type="match status" value="1"/>
</dbReference>
<feature type="transmembrane region" description="Helical" evidence="8">
    <location>
        <begin position="100"/>
        <end position="121"/>
    </location>
</feature>
<feature type="transmembrane region" description="Helical" evidence="8">
    <location>
        <begin position="141"/>
        <end position="163"/>
    </location>
</feature>
<feature type="transmembrane region" description="Helical" evidence="8">
    <location>
        <begin position="12"/>
        <end position="32"/>
    </location>
</feature>
<keyword evidence="4 9" id="KW-0808">Transferase</keyword>
<dbReference type="PANTHER" id="PTHR33908:SF11">
    <property type="entry name" value="MEMBRANE PROTEIN"/>
    <property type="match status" value="1"/>
</dbReference>
<feature type="transmembrane region" description="Helical" evidence="8">
    <location>
        <begin position="201"/>
        <end position="232"/>
    </location>
</feature>
<dbReference type="RefSeq" id="WP_133324203.1">
    <property type="nucleotide sequence ID" value="NZ_SMYL01000001.1"/>
</dbReference>
<feature type="transmembrane region" description="Helical" evidence="8">
    <location>
        <begin position="452"/>
        <end position="474"/>
    </location>
</feature>
<evidence type="ECO:0000313" key="9">
    <source>
        <dbReference type="EMBL" id="TDK67986.1"/>
    </source>
</evidence>
<protein>
    <submittedName>
        <fullName evidence="9">Glycosyltransferase</fullName>
    </submittedName>
</protein>
<dbReference type="InterPro" id="IPR050297">
    <property type="entry name" value="LipidA_mod_glycosyltrf_83"/>
</dbReference>
<dbReference type="Proteomes" id="UP000294829">
    <property type="component" value="Unassembled WGS sequence"/>
</dbReference>
<keyword evidence="6 8" id="KW-1133">Transmembrane helix</keyword>
<feature type="transmembrane region" description="Helical" evidence="8">
    <location>
        <begin position="324"/>
        <end position="346"/>
    </location>
</feature>
<dbReference type="GO" id="GO:0009103">
    <property type="term" value="P:lipopolysaccharide biosynthetic process"/>
    <property type="evidence" value="ECO:0007669"/>
    <property type="project" value="UniProtKB-ARBA"/>
</dbReference>
<evidence type="ECO:0000256" key="7">
    <source>
        <dbReference type="ARBA" id="ARBA00023136"/>
    </source>
</evidence>
<dbReference type="AlphaFoldDB" id="A0A4V3AV34"/>
<keyword evidence="5 8" id="KW-0812">Transmembrane</keyword>
<feature type="transmembrane region" description="Helical" evidence="8">
    <location>
        <begin position="352"/>
        <end position="369"/>
    </location>
</feature>
<evidence type="ECO:0000256" key="3">
    <source>
        <dbReference type="ARBA" id="ARBA00022676"/>
    </source>
</evidence>